<sequence length="47" mass="4770">VSKQGGIIKNIDADEDVVLKDSTDVAADAKDGQVADVEGNADIQGGQ</sequence>
<comment type="caution">
    <text evidence="1">The sequence shown here is derived from an EMBL/GenBank/DDBJ whole genome shotgun (WGS) entry which is preliminary data.</text>
</comment>
<protein>
    <submittedName>
        <fullName evidence="1">Uncharacterized protein</fullName>
    </submittedName>
</protein>
<accession>A0A699XFM0</accession>
<dbReference type="AlphaFoldDB" id="A0A699XFM0"/>
<name>A0A699XFM0_TANCI</name>
<dbReference type="EMBL" id="BKCJ011856480">
    <property type="protein sequence ID" value="GFD58715.1"/>
    <property type="molecule type" value="Genomic_DNA"/>
</dbReference>
<gene>
    <name evidence="1" type="ORF">Tci_930684</name>
</gene>
<proteinExistence type="predicted"/>
<organism evidence="1">
    <name type="scientific">Tanacetum cinerariifolium</name>
    <name type="common">Dalmatian daisy</name>
    <name type="synonym">Chrysanthemum cinerariifolium</name>
    <dbReference type="NCBI Taxonomy" id="118510"/>
    <lineage>
        <taxon>Eukaryota</taxon>
        <taxon>Viridiplantae</taxon>
        <taxon>Streptophyta</taxon>
        <taxon>Embryophyta</taxon>
        <taxon>Tracheophyta</taxon>
        <taxon>Spermatophyta</taxon>
        <taxon>Magnoliopsida</taxon>
        <taxon>eudicotyledons</taxon>
        <taxon>Gunneridae</taxon>
        <taxon>Pentapetalae</taxon>
        <taxon>asterids</taxon>
        <taxon>campanulids</taxon>
        <taxon>Asterales</taxon>
        <taxon>Asteraceae</taxon>
        <taxon>Asteroideae</taxon>
        <taxon>Anthemideae</taxon>
        <taxon>Anthemidinae</taxon>
        <taxon>Tanacetum</taxon>
    </lineage>
</organism>
<evidence type="ECO:0000313" key="1">
    <source>
        <dbReference type="EMBL" id="GFD58715.1"/>
    </source>
</evidence>
<reference evidence="1" key="1">
    <citation type="journal article" date="2019" name="Sci. Rep.">
        <title>Draft genome of Tanacetum cinerariifolium, the natural source of mosquito coil.</title>
        <authorList>
            <person name="Yamashiro T."/>
            <person name="Shiraishi A."/>
            <person name="Satake H."/>
            <person name="Nakayama K."/>
        </authorList>
    </citation>
    <scope>NUCLEOTIDE SEQUENCE</scope>
</reference>
<feature type="non-terminal residue" evidence="1">
    <location>
        <position position="1"/>
    </location>
</feature>